<evidence type="ECO:0000313" key="4">
    <source>
        <dbReference type="EMBL" id="SHG43049.1"/>
    </source>
</evidence>
<dbReference type="Pfam" id="PF06439">
    <property type="entry name" value="3keto-disac_hyd"/>
    <property type="match status" value="1"/>
</dbReference>
<reference evidence="5" key="1">
    <citation type="submission" date="2016-11" db="EMBL/GenBank/DDBJ databases">
        <authorList>
            <person name="Varghese N."/>
            <person name="Submissions S."/>
        </authorList>
    </citation>
    <scope>NUCLEOTIDE SEQUENCE [LARGE SCALE GENOMIC DNA]</scope>
    <source>
        <strain evidence="5">DSM 24579</strain>
    </source>
</reference>
<evidence type="ECO:0000313" key="5">
    <source>
        <dbReference type="Proteomes" id="UP000183945"/>
    </source>
</evidence>
<keyword evidence="2" id="KW-0732">Signal</keyword>
<feature type="compositionally biased region" description="Basic and acidic residues" evidence="1">
    <location>
        <begin position="27"/>
        <end position="43"/>
    </location>
</feature>
<dbReference type="Proteomes" id="UP000183945">
    <property type="component" value="Unassembled WGS sequence"/>
</dbReference>
<keyword evidence="5" id="KW-1185">Reference proteome</keyword>
<dbReference type="GO" id="GO:0016787">
    <property type="term" value="F:hydrolase activity"/>
    <property type="evidence" value="ECO:0007669"/>
    <property type="project" value="InterPro"/>
</dbReference>
<feature type="signal peptide" evidence="2">
    <location>
        <begin position="1"/>
        <end position="24"/>
    </location>
</feature>
<feature type="chain" id="PRO_5013268487" description="3-keto-alpha-glucoside-1,2-lyase/3-keto-2-hydroxy-glucal hydratase domain-containing protein" evidence="2">
    <location>
        <begin position="25"/>
        <end position="272"/>
    </location>
</feature>
<evidence type="ECO:0000259" key="3">
    <source>
        <dbReference type="Pfam" id="PF06439"/>
    </source>
</evidence>
<dbReference type="OrthoDB" id="9806233at2"/>
<dbReference type="AlphaFoldDB" id="A0A1M5JS06"/>
<dbReference type="EMBL" id="FQVT01000012">
    <property type="protein sequence ID" value="SHG43049.1"/>
    <property type="molecule type" value="Genomic_DNA"/>
</dbReference>
<name>A0A1M5JS06_SALEC</name>
<feature type="domain" description="3-keto-alpha-glucoside-1,2-lyase/3-keto-2-hydroxy-glucal hydratase" evidence="3">
    <location>
        <begin position="61"/>
        <end position="270"/>
    </location>
</feature>
<dbReference type="STRING" id="1073325.SAMN05444483_11211"/>
<gene>
    <name evidence="4" type="ORF">SAMN05444483_11211</name>
</gene>
<proteinExistence type="predicted"/>
<protein>
    <recommendedName>
        <fullName evidence="3">3-keto-alpha-glucoside-1,2-lyase/3-keto-2-hydroxy-glucal hydratase domain-containing protein</fullName>
    </recommendedName>
</protein>
<dbReference type="InterPro" id="IPR010496">
    <property type="entry name" value="AL/BT2_dom"/>
</dbReference>
<accession>A0A1M5JS06</accession>
<feature type="region of interest" description="Disordered" evidence="1">
    <location>
        <begin position="27"/>
        <end position="56"/>
    </location>
</feature>
<evidence type="ECO:0000256" key="1">
    <source>
        <dbReference type="SAM" id="MobiDB-lite"/>
    </source>
</evidence>
<evidence type="ECO:0000256" key="2">
    <source>
        <dbReference type="SAM" id="SignalP"/>
    </source>
</evidence>
<organism evidence="4 5">
    <name type="scientific">Salegentibacter echinorum</name>
    <dbReference type="NCBI Taxonomy" id="1073325"/>
    <lineage>
        <taxon>Bacteria</taxon>
        <taxon>Pseudomonadati</taxon>
        <taxon>Bacteroidota</taxon>
        <taxon>Flavobacteriia</taxon>
        <taxon>Flavobacteriales</taxon>
        <taxon>Flavobacteriaceae</taxon>
        <taxon>Salegentibacter</taxon>
    </lineage>
</organism>
<dbReference type="Gene3D" id="2.60.120.560">
    <property type="entry name" value="Exo-inulinase, domain 1"/>
    <property type="match status" value="1"/>
</dbReference>
<sequence length="272" mass="30411">MKTFSKTIMMPLVLVLFFSLNSCGENKKKANEDNQEESKEMKEASTTSANNELSEKEKEDGWKLLFDGESTDGWRGYGKDDFPDRGWVVENGTLKLNGSGAGEAGGAGDIIYDGQFKDFELSLEWKISEGGNSGILYLAQEIEGQPIWKSAPEMQILDNEKHPDAKLGKDGNRKAGSLYDLIPADPQNAKPAGEWNTVSIMVYRGTVVHSMNGENVVEYHLWTDDWKNMIAESKFAGWEDFINAGGEDHKGYIGLQDHGDDVWFRNIKIKEL</sequence>